<evidence type="ECO:0000256" key="1">
    <source>
        <dbReference type="SAM" id="MobiDB-lite"/>
    </source>
</evidence>
<feature type="region of interest" description="Disordered" evidence="1">
    <location>
        <begin position="92"/>
        <end position="153"/>
    </location>
</feature>
<organism evidence="2 3">
    <name type="scientific">Ilex paraguariensis</name>
    <name type="common">yerba mate</name>
    <dbReference type="NCBI Taxonomy" id="185542"/>
    <lineage>
        <taxon>Eukaryota</taxon>
        <taxon>Viridiplantae</taxon>
        <taxon>Streptophyta</taxon>
        <taxon>Embryophyta</taxon>
        <taxon>Tracheophyta</taxon>
        <taxon>Spermatophyta</taxon>
        <taxon>Magnoliopsida</taxon>
        <taxon>eudicotyledons</taxon>
        <taxon>Gunneridae</taxon>
        <taxon>Pentapetalae</taxon>
        <taxon>asterids</taxon>
        <taxon>campanulids</taxon>
        <taxon>Aquifoliales</taxon>
        <taxon>Aquifoliaceae</taxon>
        <taxon>Ilex</taxon>
    </lineage>
</organism>
<evidence type="ECO:0000313" key="2">
    <source>
        <dbReference type="EMBL" id="CAK9185500.1"/>
    </source>
</evidence>
<dbReference type="PANTHER" id="PTHR33431:SF2">
    <property type="entry name" value="CAMP-DEPENDENT PROTEIN KINASE CATALYTIC SUBUNIT-LIKE"/>
    <property type="match status" value="1"/>
</dbReference>
<dbReference type="AlphaFoldDB" id="A0ABC8UWP4"/>
<protein>
    <submittedName>
        <fullName evidence="2">Uncharacterized protein</fullName>
    </submittedName>
</protein>
<proteinExistence type="predicted"/>
<gene>
    <name evidence="2" type="ORF">ILEXP_LOCUS55906</name>
</gene>
<keyword evidence="3" id="KW-1185">Reference proteome</keyword>
<reference evidence="2 3" key="1">
    <citation type="submission" date="2024-02" db="EMBL/GenBank/DDBJ databases">
        <authorList>
            <person name="Vignale AGUSTIN F."/>
            <person name="Sosa J E."/>
            <person name="Modenutti C."/>
        </authorList>
    </citation>
    <scope>NUCLEOTIDE SEQUENCE [LARGE SCALE GENOMIC DNA]</scope>
</reference>
<evidence type="ECO:0000313" key="3">
    <source>
        <dbReference type="Proteomes" id="UP001642360"/>
    </source>
</evidence>
<dbReference type="Proteomes" id="UP001642360">
    <property type="component" value="Unassembled WGS sequence"/>
</dbReference>
<dbReference type="EMBL" id="CAUOFW020009335">
    <property type="protein sequence ID" value="CAK9185500.1"/>
    <property type="molecule type" value="Genomic_DNA"/>
</dbReference>
<feature type="compositionally biased region" description="Pro residues" evidence="1">
    <location>
        <begin position="135"/>
        <end position="147"/>
    </location>
</feature>
<comment type="caution">
    <text evidence="2">The sequence shown here is derived from an EMBL/GenBank/DDBJ whole genome shotgun (WGS) entry which is preliminary data.</text>
</comment>
<sequence>MEDQDSPLSWPYYFQEEGIEELKHSLFYTTLELETTILSAQEELARKDDELQHFKGLLTKTIGERDEFQAKCQRLMLERLLLQQQLQQQFQHPPEIARLTGTTSSEDEPRGGESNTGFSSSDCDENITESSSKYPIPPPTLPLPPPEVTNKLDLKKPLPEQGKFLQAVMEAGPLLQTLLLAGPLPQWQHPPPQLNTIEIPPVTISSPTPRLLHQDSCASTGGCFSKKRGVVNSAEVSDLSPNTKYQKVVHQSSLTNI</sequence>
<dbReference type="InterPro" id="IPR012862">
    <property type="entry name" value="DUF1635"/>
</dbReference>
<accession>A0ABC8UWP4</accession>
<dbReference type="PANTHER" id="PTHR33431">
    <property type="entry name" value="ENABLED-LIKE PROTEIN (DUF1635)"/>
    <property type="match status" value="1"/>
</dbReference>
<name>A0ABC8UWP4_9AQUA</name>
<dbReference type="Pfam" id="PF07795">
    <property type="entry name" value="DUF1635"/>
    <property type="match status" value="1"/>
</dbReference>